<feature type="compositionally biased region" description="Basic and acidic residues" evidence="5">
    <location>
        <begin position="253"/>
        <end position="271"/>
    </location>
</feature>
<dbReference type="PROSITE" id="PS00036">
    <property type="entry name" value="BZIP_BASIC"/>
    <property type="match status" value="1"/>
</dbReference>
<evidence type="ECO:0000313" key="7">
    <source>
        <dbReference type="EMBL" id="ABO96892.1"/>
    </source>
</evidence>
<dbReference type="Proteomes" id="UP000001568">
    <property type="component" value="Chromosome 7"/>
</dbReference>
<dbReference type="Gramene" id="ABO96892">
    <property type="protein sequence ID" value="ABO96892"/>
    <property type="gene ID" value="OSTLU_32448"/>
</dbReference>
<keyword evidence="3" id="KW-0804">Transcription</keyword>
<dbReference type="SMART" id="SM00338">
    <property type="entry name" value="BRLZ"/>
    <property type="match status" value="1"/>
</dbReference>
<feature type="compositionally biased region" description="Basic residues" evidence="5">
    <location>
        <begin position="178"/>
        <end position="197"/>
    </location>
</feature>
<dbReference type="KEGG" id="olu:OSTLU_32448"/>
<dbReference type="Gene3D" id="1.20.5.170">
    <property type="match status" value="1"/>
</dbReference>
<feature type="region of interest" description="Disordered" evidence="5">
    <location>
        <begin position="229"/>
        <end position="291"/>
    </location>
</feature>
<dbReference type="InterPro" id="IPR046347">
    <property type="entry name" value="bZIP_sf"/>
</dbReference>
<dbReference type="Pfam" id="PF00170">
    <property type="entry name" value="bZIP_1"/>
    <property type="match status" value="1"/>
</dbReference>
<feature type="compositionally biased region" description="Polar residues" evidence="5">
    <location>
        <begin position="22"/>
        <end position="31"/>
    </location>
</feature>
<dbReference type="HOGENOM" id="CLU_659537_0_0_1"/>
<evidence type="ECO:0000256" key="3">
    <source>
        <dbReference type="ARBA" id="ARBA00023163"/>
    </source>
</evidence>
<dbReference type="GO" id="GO:0003677">
    <property type="term" value="F:DNA binding"/>
    <property type="evidence" value="ECO:0007669"/>
    <property type="project" value="UniProtKB-KW"/>
</dbReference>
<proteinExistence type="predicted"/>
<keyword evidence="1" id="KW-0805">Transcription regulation</keyword>
<dbReference type="OrthoDB" id="498888at2759"/>
<dbReference type="InterPro" id="IPR004827">
    <property type="entry name" value="bZIP"/>
</dbReference>
<dbReference type="STRING" id="436017.A4RZN2"/>
<dbReference type="PROSITE" id="PS50217">
    <property type="entry name" value="BZIP"/>
    <property type="match status" value="1"/>
</dbReference>
<evidence type="ECO:0000256" key="5">
    <source>
        <dbReference type="SAM" id="MobiDB-lite"/>
    </source>
</evidence>
<dbReference type="AlphaFoldDB" id="A4RZN2"/>
<keyword evidence="4" id="KW-0539">Nucleus</keyword>
<dbReference type="RefSeq" id="XP_001418599.1">
    <property type="nucleotide sequence ID" value="XM_001418562.1"/>
</dbReference>
<feature type="compositionally biased region" description="Low complexity" evidence="5">
    <location>
        <begin position="198"/>
        <end position="217"/>
    </location>
</feature>
<dbReference type="PANTHER" id="PTHR46408:SF10">
    <property type="entry name" value="BASIC LEUCINE ZIPPER 63"/>
    <property type="match status" value="1"/>
</dbReference>
<feature type="compositionally biased region" description="Low complexity" evidence="5">
    <location>
        <begin position="229"/>
        <end position="247"/>
    </location>
</feature>
<gene>
    <name evidence="7" type="ORF">OSTLU_32448</name>
</gene>
<keyword evidence="8" id="KW-1185">Reference proteome</keyword>
<evidence type="ECO:0000256" key="4">
    <source>
        <dbReference type="ARBA" id="ARBA00023242"/>
    </source>
</evidence>
<dbReference type="SUPFAM" id="SSF57959">
    <property type="entry name" value="Leucine zipper domain"/>
    <property type="match status" value="1"/>
</dbReference>
<reference evidence="7 8" key="1">
    <citation type="journal article" date="2007" name="Proc. Natl. Acad. Sci. U.S.A.">
        <title>The tiny eukaryote Ostreococcus provides genomic insights into the paradox of plankton speciation.</title>
        <authorList>
            <person name="Palenik B."/>
            <person name="Grimwood J."/>
            <person name="Aerts A."/>
            <person name="Rouze P."/>
            <person name="Salamov A."/>
            <person name="Putnam N."/>
            <person name="Dupont C."/>
            <person name="Jorgensen R."/>
            <person name="Derelle E."/>
            <person name="Rombauts S."/>
            <person name="Zhou K."/>
            <person name="Otillar R."/>
            <person name="Merchant S.S."/>
            <person name="Podell S."/>
            <person name="Gaasterland T."/>
            <person name="Napoli C."/>
            <person name="Gendler K."/>
            <person name="Manuell A."/>
            <person name="Tai V."/>
            <person name="Vallon O."/>
            <person name="Piganeau G."/>
            <person name="Jancek S."/>
            <person name="Heijde M."/>
            <person name="Jabbari K."/>
            <person name="Bowler C."/>
            <person name="Lohr M."/>
            <person name="Robbens S."/>
            <person name="Werner G."/>
            <person name="Dubchak I."/>
            <person name="Pazour G.J."/>
            <person name="Ren Q."/>
            <person name="Paulsen I."/>
            <person name="Delwiche C."/>
            <person name="Schmutz J."/>
            <person name="Rokhsar D."/>
            <person name="Van de Peer Y."/>
            <person name="Moreau H."/>
            <person name="Grigoriev I.V."/>
        </authorList>
    </citation>
    <scope>NUCLEOTIDE SEQUENCE [LARGE SCALE GENOMIC DNA]</scope>
    <source>
        <strain evidence="7 8">CCE9901</strain>
    </source>
</reference>
<dbReference type="GO" id="GO:0003700">
    <property type="term" value="F:DNA-binding transcription factor activity"/>
    <property type="evidence" value="ECO:0007669"/>
    <property type="project" value="InterPro"/>
</dbReference>
<evidence type="ECO:0000256" key="2">
    <source>
        <dbReference type="ARBA" id="ARBA00023125"/>
    </source>
</evidence>
<feature type="domain" description="BZIP" evidence="6">
    <location>
        <begin position="270"/>
        <end position="333"/>
    </location>
</feature>
<name>A4RZN2_OSTLU</name>
<feature type="region of interest" description="Disordered" evidence="5">
    <location>
        <begin position="161"/>
        <end position="217"/>
    </location>
</feature>
<evidence type="ECO:0000259" key="6">
    <source>
        <dbReference type="PROSITE" id="PS50217"/>
    </source>
</evidence>
<dbReference type="OMA" id="HEMESYY"/>
<feature type="region of interest" description="Disordered" evidence="5">
    <location>
        <begin position="346"/>
        <end position="367"/>
    </location>
</feature>
<dbReference type="eggNOG" id="ENOG502SE2I">
    <property type="taxonomic scope" value="Eukaryota"/>
</dbReference>
<protein>
    <recommendedName>
        <fullName evidence="6">BZIP domain-containing protein</fullName>
    </recommendedName>
</protein>
<accession>A4RZN2</accession>
<evidence type="ECO:0000256" key="1">
    <source>
        <dbReference type="ARBA" id="ARBA00023015"/>
    </source>
</evidence>
<organism evidence="7 8">
    <name type="scientific">Ostreococcus lucimarinus (strain CCE9901)</name>
    <dbReference type="NCBI Taxonomy" id="436017"/>
    <lineage>
        <taxon>Eukaryota</taxon>
        <taxon>Viridiplantae</taxon>
        <taxon>Chlorophyta</taxon>
        <taxon>Mamiellophyceae</taxon>
        <taxon>Mamiellales</taxon>
        <taxon>Bathycoccaceae</taxon>
        <taxon>Ostreococcus</taxon>
    </lineage>
</organism>
<dbReference type="PANTHER" id="PTHR46408">
    <property type="entry name" value="BASIC LEUCINE ZIPPER 63"/>
    <property type="match status" value="1"/>
</dbReference>
<evidence type="ECO:0000313" key="8">
    <source>
        <dbReference type="Proteomes" id="UP000001568"/>
    </source>
</evidence>
<keyword evidence="2" id="KW-0238">DNA-binding</keyword>
<feature type="region of interest" description="Disordered" evidence="5">
    <location>
        <begin position="22"/>
        <end position="47"/>
    </location>
</feature>
<dbReference type="GeneID" id="5002618"/>
<dbReference type="EMBL" id="CP000587">
    <property type="protein sequence ID" value="ABO96892.1"/>
    <property type="molecule type" value="Genomic_DNA"/>
</dbReference>
<sequence>MDRVPSADDLMATFLWNAQRASAGTPSNGTSGAAAHGARGVNRTPSQHEMESYYNAMMASAAHGAHAGFGAYGALDGSIAHARDAAGGAGSAPGSREGTPGIPRVASIDVLRKMIMSGGLGGGGGPGGASPGSATPTTAAAFSAFASGANLDALGAAVAMEQSKADDEGKKTTTTRSGAKRSGRKPAAKAPAAKKAKAPPAKKAAAATTTRGGKAAKDAVASPAKAAAKAPAAKAPAAKAKAVAAKSEPLSSDLDHDSDGDSRDGDGNGDMRRRRRMLSNRESARRSRRRKIEHVATLEGQIAQLTAELTAALQHTQGVEQRYQALVRENHTIRAEKDRLLQLLREAGPPGGGVTTPKTGSAMERKSSLQRISSNGDIKGELGKGSPTIGLGTGFVPFRSLQSYENLLLLQQKSEKQ</sequence>